<evidence type="ECO:0000256" key="1">
    <source>
        <dbReference type="SAM" id="SignalP"/>
    </source>
</evidence>
<organism evidence="2 3">
    <name type="scientific">Alkalibacillus flavidus</name>
    <dbReference type="NCBI Taxonomy" id="546021"/>
    <lineage>
        <taxon>Bacteria</taxon>
        <taxon>Bacillati</taxon>
        <taxon>Bacillota</taxon>
        <taxon>Bacilli</taxon>
        <taxon>Bacillales</taxon>
        <taxon>Bacillaceae</taxon>
        <taxon>Alkalibacillus</taxon>
    </lineage>
</organism>
<keyword evidence="3" id="KW-1185">Reference proteome</keyword>
<gene>
    <name evidence="2" type="ORF">ABID56_002552</name>
</gene>
<evidence type="ECO:0000313" key="3">
    <source>
        <dbReference type="Proteomes" id="UP001549167"/>
    </source>
</evidence>
<protein>
    <submittedName>
        <fullName evidence="2">Mn-dependent DtxR family transcriptional regulator</fullName>
    </submittedName>
</protein>
<evidence type="ECO:0000313" key="2">
    <source>
        <dbReference type="EMBL" id="MET3684415.1"/>
    </source>
</evidence>
<proteinExistence type="predicted"/>
<keyword evidence="1" id="KW-0732">Signal</keyword>
<name>A0ABV2L0T5_9BACI</name>
<dbReference type="SUPFAM" id="SSF109998">
    <property type="entry name" value="Triger factor/SurA peptide-binding domain-like"/>
    <property type="match status" value="1"/>
</dbReference>
<accession>A0ABV2L0T5</accession>
<dbReference type="Proteomes" id="UP001549167">
    <property type="component" value="Unassembled WGS sequence"/>
</dbReference>
<dbReference type="PROSITE" id="PS51257">
    <property type="entry name" value="PROKAR_LIPOPROTEIN"/>
    <property type="match status" value="1"/>
</dbReference>
<dbReference type="RefSeq" id="WP_354221749.1">
    <property type="nucleotide sequence ID" value="NZ_JBEPMX010000018.1"/>
</dbReference>
<sequence length="185" mass="21154">MNKLISSIILISLSFIVGCSGSATYDNDEVAAIVRGEEITVGDIRFFVEVEDEDLPEVVESMVRETVVIQEAKEMGIDVSDEVEESIESFGQYPSENVDTDKANEIREFAKAQAERFDMKPKEFHKKFIERSAKRSAYANEFFKEHFGDKHPETEEEAEELNDDIQQTIDALLKEHENEIEILIK</sequence>
<feature type="signal peptide" evidence="1">
    <location>
        <begin position="1"/>
        <end position="25"/>
    </location>
</feature>
<dbReference type="InterPro" id="IPR027304">
    <property type="entry name" value="Trigger_fact/SurA_dom_sf"/>
</dbReference>
<feature type="chain" id="PRO_5045964953" evidence="1">
    <location>
        <begin position="26"/>
        <end position="185"/>
    </location>
</feature>
<dbReference type="EMBL" id="JBEPMX010000018">
    <property type="protein sequence ID" value="MET3684415.1"/>
    <property type="molecule type" value="Genomic_DNA"/>
</dbReference>
<reference evidence="2 3" key="1">
    <citation type="submission" date="2024-06" db="EMBL/GenBank/DDBJ databases">
        <title>Genomic Encyclopedia of Type Strains, Phase IV (KMG-IV): sequencing the most valuable type-strain genomes for metagenomic binning, comparative biology and taxonomic classification.</title>
        <authorList>
            <person name="Goeker M."/>
        </authorList>
    </citation>
    <scope>NUCLEOTIDE SEQUENCE [LARGE SCALE GENOMIC DNA]</scope>
    <source>
        <strain evidence="2 3">DSM 23520</strain>
    </source>
</reference>
<comment type="caution">
    <text evidence="2">The sequence shown here is derived from an EMBL/GenBank/DDBJ whole genome shotgun (WGS) entry which is preliminary data.</text>
</comment>